<dbReference type="RefSeq" id="WP_077098244.1">
    <property type="nucleotide sequence ID" value="NZ_AP023398.1"/>
</dbReference>
<dbReference type="AlphaFoldDB" id="A0AAQ3CCX5"/>
<organism evidence="1 2">
    <name type="scientific">Aeromonas hydrophila</name>
    <dbReference type="NCBI Taxonomy" id="644"/>
    <lineage>
        <taxon>Bacteria</taxon>
        <taxon>Pseudomonadati</taxon>
        <taxon>Pseudomonadota</taxon>
        <taxon>Gammaproteobacteria</taxon>
        <taxon>Aeromonadales</taxon>
        <taxon>Aeromonadaceae</taxon>
        <taxon>Aeromonas</taxon>
    </lineage>
</organism>
<evidence type="ECO:0000313" key="1">
    <source>
        <dbReference type="EMBL" id="WEE28643.1"/>
    </source>
</evidence>
<dbReference type="Proteomes" id="UP001214666">
    <property type="component" value="Chromosome"/>
</dbReference>
<name>A0AAQ3CCX5_AERHY</name>
<protein>
    <submittedName>
        <fullName evidence="1">Uncharacterized protein</fullName>
    </submittedName>
</protein>
<sequence>MVKVNFEYASGILEGFCSETGNDFSWFKGDTRVDVSNEGADIAELPVPEGFTVVQVKKLIRESFYV</sequence>
<proteinExistence type="predicted"/>
<evidence type="ECO:0000313" key="2">
    <source>
        <dbReference type="Proteomes" id="UP001214666"/>
    </source>
</evidence>
<dbReference type="EMBL" id="CP118942">
    <property type="protein sequence ID" value="WEE28643.1"/>
    <property type="molecule type" value="Genomic_DNA"/>
</dbReference>
<reference evidence="1" key="1">
    <citation type="submission" date="2023-02" db="EMBL/GenBank/DDBJ databases">
        <title>The sequence of Aeromonas hydrophila K533.</title>
        <authorList>
            <person name="Luo X."/>
        </authorList>
    </citation>
    <scope>NUCLEOTIDE SEQUENCE</scope>
    <source>
        <strain evidence="1">K533</strain>
    </source>
</reference>
<gene>
    <name evidence="1" type="ORF">PY771_10100</name>
</gene>
<accession>A0AAQ3CCX5</accession>